<dbReference type="InterPro" id="IPR036178">
    <property type="entry name" value="Formintransfe-cycloase-like_sf"/>
</dbReference>
<dbReference type="SUPFAM" id="SSF101262">
    <property type="entry name" value="Methenyltetrahydrofolate cyclohydrolase-like"/>
    <property type="match status" value="1"/>
</dbReference>
<organism evidence="2">
    <name type="scientific">candidate division TA06 bacterium ADurb.Bin131</name>
    <dbReference type="NCBI Taxonomy" id="1852827"/>
    <lineage>
        <taxon>Bacteria</taxon>
        <taxon>Bacteria division TA06</taxon>
    </lineage>
</organism>
<keyword evidence="2" id="KW-0378">Hydrolase</keyword>
<reference evidence="2" key="1">
    <citation type="submission" date="2017-02" db="EMBL/GenBank/DDBJ databases">
        <title>Delving into the versatile metabolic prowess of the omnipresent phylum Bacteroidetes.</title>
        <authorList>
            <person name="Nobu M.K."/>
            <person name="Mei R."/>
            <person name="Narihiro T."/>
            <person name="Kuroda K."/>
            <person name="Liu W.-T."/>
        </authorList>
    </citation>
    <scope>NUCLEOTIDE SEQUENCE</scope>
    <source>
        <strain evidence="2">ADurb.Bin131</strain>
    </source>
</reference>
<feature type="domain" description="Cyclodeaminase/cyclohydrolase" evidence="1">
    <location>
        <begin position="12"/>
        <end position="186"/>
    </location>
</feature>
<comment type="caution">
    <text evidence="2">The sequence shown here is derived from an EMBL/GenBank/DDBJ whole genome shotgun (WGS) entry which is preliminary data.</text>
</comment>
<evidence type="ECO:0000259" key="1">
    <source>
        <dbReference type="Pfam" id="PF04961"/>
    </source>
</evidence>
<accession>A0A1V6CDH1</accession>
<protein>
    <submittedName>
        <fullName evidence="2">Methenyltetrahydrofolate cyclohydrolase</fullName>
        <ecNumber evidence="2">3.5.4.9</ecNumber>
    </submittedName>
</protein>
<sequence>MEYRYLDEPLCNYIENLSAKTPCPGGGSASILSLSLANALILMVCNFTVESKIVDETSHKISKEILDKANEVQQYINKGIEQDSIIYREIQKTAKLAKKDFNNKKSYYDALKNSVDFHLKMLNYCNEILEWSKTLVEKGNPYLISDIGVATSLISGVIKATRINIFVNLREIQDKKYISEIINRVENKSGILIDTSQKIILSVEKKLSNLENMEGK</sequence>
<evidence type="ECO:0000313" key="2">
    <source>
        <dbReference type="EMBL" id="OQB74937.1"/>
    </source>
</evidence>
<proteinExistence type="predicted"/>
<dbReference type="Proteomes" id="UP000485562">
    <property type="component" value="Unassembled WGS sequence"/>
</dbReference>
<dbReference type="Gene3D" id="1.20.120.680">
    <property type="entry name" value="Formiminotetrahydrofolate cyclodeaminase monomer, up-and-down helical bundle"/>
    <property type="match status" value="1"/>
</dbReference>
<dbReference type="AlphaFoldDB" id="A0A1V6CDH1"/>
<dbReference type="Pfam" id="PF04961">
    <property type="entry name" value="FTCD_C"/>
    <property type="match status" value="1"/>
</dbReference>
<dbReference type="EC" id="3.5.4.9" evidence="2"/>
<gene>
    <name evidence="2" type="primary">fchA</name>
    <name evidence="2" type="ORF">BWX89_00295</name>
</gene>
<dbReference type="EMBL" id="MWDQ01000026">
    <property type="protein sequence ID" value="OQB74937.1"/>
    <property type="molecule type" value="Genomic_DNA"/>
</dbReference>
<dbReference type="GO" id="GO:0004477">
    <property type="term" value="F:methenyltetrahydrofolate cyclohydrolase activity"/>
    <property type="evidence" value="ECO:0007669"/>
    <property type="project" value="UniProtKB-EC"/>
</dbReference>
<name>A0A1V6CDH1_UNCT6</name>
<dbReference type="InterPro" id="IPR007044">
    <property type="entry name" value="Cyclodeamin/CycHdrlase"/>
</dbReference>